<name>A0A975P6S4_9RHOB</name>
<proteinExistence type="predicted"/>
<evidence type="ECO:0000313" key="3">
    <source>
        <dbReference type="Proteomes" id="UP000679352"/>
    </source>
</evidence>
<dbReference type="EMBL" id="CP076361">
    <property type="protein sequence ID" value="QWK90895.1"/>
    <property type="molecule type" value="Genomic_DNA"/>
</dbReference>
<keyword evidence="1" id="KW-0732">Signal</keyword>
<dbReference type="Proteomes" id="UP000679352">
    <property type="component" value="Chromosome"/>
</dbReference>
<feature type="chain" id="PRO_5038145160" description="Lipoprotein" evidence="1">
    <location>
        <begin position="21"/>
        <end position="119"/>
    </location>
</feature>
<evidence type="ECO:0008006" key="4">
    <source>
        <dbReference type="Google" id="ProtNLM"/>
    </source>
</evidence>
<sequence>MQAGTLLGIGLAAAGLCACAAPAVQAPKGTAQAGAFAVAHEGVSYQARLAAGRPGKALTRAGAVAVPGLTLRVAPFAGDQGKRAKDVAALACAQAGGRFQPQAIGGYAAGAWIFEGGCA</sequence>
<dbReference type="KEGG" id="gfu:KM031_03010"/>
<evidence type="ECO:0000313" key="2">
    <source>
        <dbReference type="EMBL" id="QWK90895.1"/>
    </source>
</evidence>
<gene>
    <name evidence="2" type="ORF">KM031_03010</name>
</gene>
<accession>A0A975P6S4</accession>
<protein>
    <recommendedName>
        <fullName evidence="4">Lipoprotein</fullName>
    </recommendedName>
</protein>
<evidence type="ECO:0000256" key="1">
    <source>
        <dbReference type="SAM" id="SignalP"/>
    </source>
</evidence>
<keyword evidence="3" id="KW-1185">Reference proteome</keyword>
<dbReference type="RefSeq" id="WP_215503086.1">
    <property type="nucleotide sequence ID" value="NZ_CP076361.1"/>
</dbReference>
<dbReference type="AlphaFoldDB" id="A0A975P6S4"/>
<reference evidence="2" key="1">
    <citation type="submission" date="2021-06" db="EMBL/GenBank/DDBJ databases">
        <title>Direct submission.</title>
        <authorList>
            <person name="Lee C.-S."/>
            <person name="Jin L."/>
        </authorList>
    </citation>
    <scope>NUCLEOTIDE SEQUENCE</scope>
    <source>
        <strain evidence="2">Con5</strain>
    </source>
</reference>
<organism evidence="2 3">
    <name type="scientific">Gemmobacter fulvus</name>
    <dbReference type="NCBI Taxonomy" id="2840474"/>
    <lineage>
        <taxon>Bacteria</taxon>
        <taxon>Pseudomonadati</taxon>
        <taxon>Pseudomonadota</taxon>
        <taxon>Alphaproteobacteria</taxon>
        <taxon>Rhodobacterales</taxon>
        <taxon>Paracoccaceae</taxon>
        <taxon>Gemmobacter</taxon>
    </lineage>
</organism>
<feature type="signal peptide" evidence="1">
    <location>
        <begin position="1"/>
        <end position="20"/>
    </location>
</feature>